<dbReference type="PANTHER" id="PTHR23073">
    <property type="entry name" value="26S PROTEASOME REGULATORY SUBUNIT"/>
    <property type="match status" value="1"/>
</dbReference>
<sequence>MAVDDAVNFDDLAKSTEGFNGAQCKAVCTEAGMSAVRLKKTIISQGDFINGINEVLSRKKSNLIYFT</sequence>
<evidence type="ECO:0000259" key="3">
    <source>
        <dbReference type="Pfam" id="PF17862"/>
    </source>
</evidence>
<keyword evidence="1" id="KW-0547">Nucleotide-binding</keyword>
<dbReference type="EMBL" id="LTAI01000931">
    <property type="protein sequence ID" value="ORD98199.1"/>
    <property type="molecule type" value="Genomic_DNA"/>
</dbReference>
<evidence type="ECO:0000313" key="4">
    <source>
        <dbReference type="EMBL" id="ORD98199.1"/>
    </source>
</evidence>
<evidence type="ECO:0000256" key="1">
    <source>
        <dbReference type="ARBA" id="ARBA00022741"/>
    </source>
</evidence>
<feature type="domain" description="AAA ATPase AAA+ lid" evidence="3">
    <location>
        <begin position="7"/>
        <end position="48"/>
    </location>
</feature>
<evidence type="ECO:0000313" key="5">
    <source>
        <dbReference type="Proteomes" id="UP000192501"/>
    </source>
</evidence>
<name>A0A1X0QEI6_9MICR</name>
<dbReference type="Proteomes" id="UP000192501">
    <property type="component" value="Unassembled WGS sequence"/>
</dbReference>
<comment type="caution">
    <text evidence="4">The sequence shown here is derived from an EMBL/GenBank/DDBJ whole genome shotgun (WGS) entry which is preliminary data.</text>
</comment>
<reference evidence="4 5" key="1">
    <citation type="journal article" date="2017" name="Environ. Microbiol.">
        <title>Decay of the glycolytic pathway and adaptation to intranuclear parasitism within Enterocytozoonidae microsporidia.</title>
        <authorList>
            <person name="Wiredu Boakye D."/>
            <person name="Jaroenlak P."/>
            <person name="Prachumwat A."/>
            <person name="Williams T.A."/>
            <person name="Bateman K.S."/>
            <person name="Itsathitphaisarn O."/>
            <person name="Sritunyalucksana K."/>
            <person name="Paszkiewicz K.H."/>
            <person name="Moore K.A."/>
            <person name="Stentiford G.D."/>
            <person name="Williams B.A."/>
        </authorList>
    </citation>
    <scope>NUCLEOTIDE SEQUENCE [LARGE SCALE GENOMIC DNA]</scope>
    <source>
        <strain evidence="5">canceri</strain>
    </source>
</reference>
<dbReference type="InterPro" id="IPR050221">
    <property type="entry name" value="26S_Proteasome_ATPase"/>
</dbReference>
<accession>A0A1X0QEI6</accession>
<proteinExistence type="predicted"/>
<dbReference type="VEuPathDB" id="MicrosporidiaDB:A0H76_154"/>
<dbReference type="GO" id="GO:0005524">
    <property type="term" value="F:ATP binding"/>
    <property type="evidence" value="ECO:0007669"/>
    <property type="project" value="UniProtKB-KW"/>
</dbReference>
<dbReference type="InterPro" id="IPR041569">
    <property type="entry name" value="AAA_lid_3"/>
</dbReference>
<evidence type="ECO:0000256" key="2">
    <source>
        <dbReference type="ARBA" id="ARBA00022840"/>
    </source>
</evidence>
<dbReference type="AlphaFoldDB" id="A0A1X0QEI6"/>
<organism evidence="4 5">
    <name type="scientific">Hepatospora eriocheir</name>
    <dbReference type="NCBI Taxonomy" id="1081669"/>
    <lineage>
        <taxon>Eukaryota</taxon>
        <taxon>Fungi</taxon>
        <taxon>Fungi incertae sedis</taxon>
        <taxon>Microsporidia</taxon>
        <taxon>Hepatosporidae</taxon>
        <taxon>Hepatospora</taxon>
    </lineage>
</organism>
<keyword evidence="2" id="KW-0067">ATP-binding</keyword>
<gene>
    <name evidence="4" type="primary">PRS6A</name>
    <name evidence="4" type="ORF">A0H76_154</name>
</gene>
<protein>
    <submittedName>
        <fullName evidence="4">PRS6A</fullName>
    </submittedName>
</protein>
<dbReference type="Pfam" id="PF17862">
    <property type="entry name" value="AAA_lid_3"/>
    <property type="match status" value="1"/>
</dbReference>
<dbReference type="Gene3D" id="1.10.8.60">
    <property type="match status" value="1"/>
</dbReference>